<dbReference type="CDD" id="cd06999">
    <property type="entry name" value="cupin_HpaA-like_N"/>
    <property type="match status" value="1"/>
</dbReference>
<evidence type="ECO:0000256" key="1">
    <source>
        <dbReference type="ARBA" id="ARBA00023015"/>
    </source>
</evidence>
<feature type="domain" description="HTH araC/xylS-type" evidence="3">
    <location>
        <begin position="186"/>
        <end position="282"/>
    </location>
</feature>
<keyword evidence="5" id="KW-1185">Reference proteome</keyword>
<dbReference type="AlphaFoldDB" id="A0AA41ZBC4"/>
<dbReference type="SUPFAM" id="SSF46689">
    <property type="entry name" value="Homeodomain-like"/>
    <property type="match status" value="2"/>
</dbReference>
<keyword evidence="1" id="KW-0805">Transcription regulation</keyword>
<dbReference type="InterPro" id="IPR047264">
    <property type="entry name" value="Cupin_HpaA-like_N"/>
</dbReference>
<evidence type="ECO:0000256" key="2">
    <source>
        <dbReference type="ARBA" id="ARBA00023163"/>
    </source>
</evidence>
<evidence type="ECO:0000259" key="3">
    <source>
        <dbReference type="PROSITE" id="PS01124"/>
    </source>
</evidence>
<dbReference type="Proteomes" id="UP001165565">
    <property type="component" value="Unassembled WGS sequence"/>
</dbReference>
<dbReference type="InterPro" id="IPR011051">
    <property type="entry name" value="RmlC_Cupin_sf"/>
</dbReference>
<proteinExistence type="predicted"/>
<dbReference type="SUPFAM" id="SSF51182">
    <property type="entry name" value="RmlC-like cupins"/>
    <property type="match status" value="1"/>
</dbReference>
<dbReference type="Gene3D" id="2.60.120.10">
    <property type="entry name" value="Jelly Rolls"/>
    <property type="match status" value="1"/>
</dbReference>
<gene>
    <name evidence="4" type="ORF">NEE01_02045</name>
</gene>
<dbReference type="Pfam" id="PF12833">
    <property type="entry name" value="HTH_18"/>
    <property type="match status" value="1"/>
</dbReference>
<dbReference type="RefSeq" id="WP_265267582.1">
    <property type="nucleotide sequence ID" value="NZ_JANFAV010000001.1"/>
</dbReference>
<name>A0AA41ZBC4_9SPHN</name>
<dbReference type="GO" id="GO:0043565">
    <property type="term" value="F:sequence-specific DNA binding"/>
    <property type="evidence" value="ECO:0007669"/>
    <property type="project" value="InterPro"/>
</dbReference>
<dbReference type="GO" id="GO:0003700">
    <property type="term" value="F:DNA-binding transcription factor activity"/>
    <property type="evidence" value="ECO:0007669"/>
    <property type="project" value="InterPro"/>
</dbReference>
<dbReference type="InterPro" id="IPR014710">
    <property type="entry name" value="RmlC-like_jellyroll"/>
</dbReference>
<accession>A0AA41ZBC4</accession>
<dbReference type="InterPro" id="IPR018060">
    <property type="entry name" value="HTH_AraC"/>
</dbReference>
<dbReference type="InterPro" id="IPR009057">
    <property type="entry name" value="Homeodomain-like_sf"/>
</dbReference>
<keyword evidence="2" id="KW-0804">Transcription</keyword>
<reference evidence="4" key="1">
    <citation type="submission" date="2022-06" db="EMBL/GenBank/DDBJ databases">
        <title>Sphingomonas sp. nov. isolated from rhizosphere soil of tomato.</title>
        <authorList>
            <person name="Dong H."/>
            <person name="Gao R."/>
        </authorList>
    </citation>
    <scope>NUCLEOTIDE SEQUENCE</scope>
    <source>
        <strain evidence="4">MMSM24</strain>
    </source>
</reference>
<protein>
    <submittedName>
        <fullName evidence="4">Helix-turn-helix domain-containing protein</fullName>
    </submittedName>
</protein>
<dbReference type="PANTHER" id="PTHR11019">
    <property type="entry name" value="HTH-TYPE TRANSCRIPTIONAL REGULATOR NIMR"/>
    <property type="match status" value="1"/>
</dbReference>
<dbReference type="SMART" id="SM00342">
    <property type="entry name" value="HTH_ARAC"/>
    <property type="match status" value="1"/>
</dbReference>
<evidence type="ECO:0000313" key="5">
    <source>
        <dbReference type="Proteomes" id="UP001165565"/>
    </source>
</evidence>
<evidence type="ECO:0000313" key="4">
    <source>
        <dbReference type="EMBL" id="MCW6533561.1"/>
    </source>
</evidence>
<dbReference type="Gene3D" id="1.10.10.60">
    <property type="entry name" value="Homeodomain-like"/>
    <property type="match status" value="1"/>
</dbReference>
<dbReference type="PROSITE" id="PS01124">
    <property type="entry name" value="HTH_ARAC_FAMILY_2"/>
    <property type="match status" value="1"/>
</dbReference>
<sequence>MTIAGVPHFQLYGEGGSFADPGFVHIETIESRSRLTGWEIGAHRHDTLDQLLVIAAGAVAVTFEGVKRSFDAPVVIHVPAGTIHGFIFDEDVDGAVITFSTDLRALLAAGQSGLAIVADRPVAQCLTHAQAERFGPLVRELYRECSGHELGRITAAGWLVGLLLVQLTRAVRDSALPLSGNDDRARRFRTLVDDHFRDHRTIAFYAASLGMTERSLTRFVRAHFGCAPMHYIHRRLVLEARRLLIYGDQTVAGVAEQLGFADPSYFSRFYYRMTRERPSATR</sequence>
<dbReference type="EMBL" id="JANFAV010000001">
    <property type="protein sequence ID" value="MCW6533561.1"/>
    <property type="molecule type" value="Genomic_DNA"/>
</dbReference>
<comment type="caution">
    <text evidence="4">The sequence shown here is derived from an EMBL/GenBank/DDBJ whole genome shotgun (WGS) entry which is preliminary data.</text>
</comment>
<dbReference type="PANTHER" id="PTHR11019:SF199">
    <property type="entry name" value="HTH-TYPE TRANSCRIPTIONAL REGULATOR NIMR"/>
    <property type="match status" value="1"/>
</dbReference>
<organism evidence="4 5">
    <name type="scientific">Sphingomonas lycopersici</name>
    <dbReference type="NCBI Taxonomy" id="2951807"/>
    <lineage>
        <taxon>Bacteria</taxon>
        <taxon>Pseudomonadati</taxon>
        <taxon>Pseudomonadota</taxon>
        <taxon>Alphaproteobacteria</taxon>
        <taxon>Sphingomonadales</taxon>
        <taxon>Sphingomonadaceae</taxon>
        <taxon>Sphingomonas</taxon>
    </lineage>
</organism>